<evidence type="ECO:0000313" key="2">
    <source>
        <dbReference type="EMBL" id="GAP62585.1"/>
    </source>
</evidence>
<dbReference type="AlphaFoldDB" id="A0A0M8K668"/>
<dbReference type="Gene3D" id="3.40.50.300">
    <property type="entry name" value="P-loop containing nucleotide triphosphate hydrolases"/>
    <property type="match status" value="1"/>
</dbReference>
<feature type="domain" description="Sulfotransferase" evidence="1">
    <location>
        <begin position="1"/>
        <end position="221"/>
    </location>
</feature>
<dbReference type="InParanoid" id="A0A0M8K668"/>
<dbReference type="EMBL" id="BBZA01000064">
    <property type="protein sequence ID" value="GAP62585.1"/>
    <property type="molecule type" value="Genomic_DNA"/>
</dbReference>
<accession>A0A0M8K668</accession>
<evidence type="ECO:0000313" key="3">
    <source>
        <dbReference type="Proteomes" id="UP000037784"/>
    </source>
</evidence>
<dbReference type="Pfam" id="PF00685">
    <property type="entry name" value="Sulfotransfer_1"/>
    <property type="match status" value="1"/>
</dbReference>
<dbReference type="SUPFAM" id="SSF52540">
    <property type="entry name" value="P-loop containing nucleoside triphosphate hydrolases"/>
    <property type="match status" value="1"/>
</dbReference>
<evidence type="ECO:0000259" key="1">
    <source>
        <dbReference type="Pfam" id="PF00685"/>
    </source>
</evidence>
<comment type="caution">
    <text evidence="2">The sequence shown here is derived from an EMBL/GenBank/DDBJ whole genome shotgun (WGS) entry which is preliminary data.</text>
</comment>
<gene>
    <name evidence="2" type="ORF">ARMA_1008</name>
</gene>
<keyword evidence="3" id="KW-1185">Reference proteome</keyword>
<dbReference type="STRING" id="872965.SE16_05415"/>
<reference evidence="3" key="2">
    <citation type="submission" date="2015-08" db="EMBL/GenBank/DDBJ databases">
        <title>Draft Genome Sequence of a Heterotrophic Facultative Anaerobic Bacterium Ardenticatena maritima Strain 110S.</title>
        <authorList>
            <person name="Kawaichi S."/>
            <person name="Yoshida T."/>
            <person name="Sako Y."/>
            <person name="Nakamura R."/>
        </authorList>
    </citation>
    <scope>NUCLEOTIDE SEQUENCE [LARGE SCALE GENOMIC DNA]</scope>
    <source>
        <strain evidence="3">110S</strain>
    </source>
</reference>
<dbReference type="InterPro" id="IPR027417">
    <property type="entry name" value="P-loop_NTPase"/>
</dbReference>
<dbReference type="GO" id="GO:0008146">
    <property type="term" value="F:sulfotransferase activity"/>
    <property type="evidence" value="ECO:0007669"/>
    <property type="project" value="InterPro"/>
</dbReference>
<dbReference type="InterPro" id="IPR000863">
    <property type="entry name" value="Sulfotransferase_dom"/>
</dbReference>
<dbReference type="Proteomes" id="UP000037784">
    <property type="component" value="Unassembled WGS sequence"/>
</dbReference>
<proteinExistence type="predicted"/>
<organism evidence="2 3">
    <name type="scientific">Ardenticatena maritima</name>
    <dbReference type="NCBI Taxonomy" id="872965"/>
    <lineage>
        <taxon>Bacteria</taxon>
        <taxon>Bacillati</taxon>
        <taxon>Chloroflexota</taxon>
        <taxon>Ardenticatenia</taxon>
        <taxon>Ardenticatenales</taxon>
        <taxon>Ardenticatenaceae</taxon>
        <taxon>Ardenticatena</taxon>
    </lineage>
</organism>
<sequence length="224" mass="26397">MPKAGTHLIERVLCLHPNLYRPFVRTVHSKNLESYGGLDTLLRRLKPGHVLITHLHYTEAFYDMLRNTNVKPIVVIRDPRDIVVSRAFYVVRNRKHYYYPYAKDLTLEKRLYHAIIGDTKRGYPSMKQTLEWFEGWLNTEFPISRFEEFVDPEQRLCLIENLFAYLGLTLTQHQIASISEQIISSASPTFRKGATGEWRKYLQGDLYNLFLETCGDLMQRYGYE</sequence>
<protein>
    <recommendedName>
        <fullName evidence="1">Sulfotransferase domain-containing protein</fullName>
    </recommendedName>
</protein>
<reference evidence="2 3" key="1">
    <citation type="journal article" date="2015" name="Genome Announc.">
        <title>Draft Genome Sequence of a Heterotrophic Facultative Anaerobic Thermophilic Bacterium, Ardenticatena maritima Strain 110ST.</title>
        <authorList>
            <person name="Kawaichi S."/>
            <person name="Yoshida T."/>
            <person name="Sako Y."/>
            <person name="Nakamura R."/>
        </authorList>
    </citation>
    <scope>NUCLEOTIDE SEQUENCE [LARGE SCALE GENOMIC DNA]</scope>
    <source>
        <strain evidence="2 3">110S</strain>
    </source>
</reference>
<name>A0A0M8K668_9CHLR</name>